<evidence type="ECO:0000313" key="3">
    <source>
        <dbReference type="Proteomes" id="UP001341281"/>
    </source>
</evidence>
<dbReference type="AlphaFoldDB" id="A0AAQ3SRR5"/>
<evidence type="ECO:0000256" key="1">
    <source>
        <dbReference type="SAM" id="MobiDB-lite"/>
    </source>
</evidence>
<feature type="compositionally biased region" description="Basic and acidic residues" evidence="1">
    <location>
        <begin position="75"/>
        <end position="109"/>
    </location>
</feature>
<protein>
    <submittedName>
        <fullName evidence="2">Uncharacterized protein</fullName>
    </submittedName>
</protein>
<sequence length="161" mass="18017">MKSESEAAPSSCNKKPRHVHPSHNNHNEDDHPLHVQKKGVQALVTKAVKEQPAVRAQNEQPVQTQMVAIQQSEAEFPHYEQQQEHQSTRQMDDEQEAVHEEAHTHLGDGSKAHMYAEAQYQTAVPDKTHKYSVTKDDAGNQSTPNSVQPSVELINGKVTMT</sequence>
<feature type="compositionally biased region" description="Basic and acidic residues" evidence="1">
    <location>
        <begin position="126"/>
        <end position="138"/>
    </location>
</feature>
<keyword evidence="3" id="KW-1185">Reference proteome</keyword>
<gene>
    <name evidence="2" type="ORF">U9M48_009421</name>
</gene>
<feature type="compositionally biased region" description="Polar residues" evidence="1">
    <location>
        <begin position="139"/>
        <end position="149"/>
    </location>
</feature>
<feature type="compositionally biased region" description="Basic residues" evidence="1">
    <location>
        <begin position="14"/>
        <end position="23"/>
    </location>
</feature>
<feature type="region of interest" description="Disordered" evidence="1">
    <location>
        <begin position="1"/>
        <end position="40"/>
    </location>
</feature>
<feature type="region of interest" description="Disordered" evidence="1">
    <location>
        <begin position="124"/>
        <end position="161"/>
    </location>
</feature>
<name>A0AAQ3SRR5_PASNO</name>
<proteinExistence type="predicted"/>
<reference evidence="2 3" key="1">
    <citation type="submission" date="2024-02" db="EMBL/GenBank/DDBJ databases">
        <title>High-quality chromosome-scale genome assembly of Pensacola bahiagrass (Paspalum notatum Flugge var. saurae).</title>
        <authorList>
            <person name="Vega J.M."/>
            <person name="Podio M."/>
            <person name="Orjuela J."/>
            <person name="Siena L.A."/>
            <person name="Pessino S.C."/>
            <person name="Combes M.C."/>
            <person name="Mariac C."/>
            <person name="Albertini E."/>
            <person name="Pupilli F."/>
            <person name="Ortiz J.P.A."/>
            <person name="Leblanc O."/>
        </authorList>
    </citation>
    <scope>NUCLEOTIDE SEQUENCE [LARGE SCALE GENOMIC DNA]</scope>
    <source>
        <strain evidence="2">R1</strain>
        <tissue evidence="2">Leaf</tissue>
    </source>
</reference>
<accession>A0AAQ3SRR5</accession>
<dbReference type="Proteomes" id="UP001341281">
    <property type="component" value="Chromosome 02"/>
</dbReference>
<feature type="region of interest" description="Disordered" evidence="1">
    <location>
        <begin position="72"/>
        <end position="109"/>
    </location>
</feature>
<organism evidence="2 3">
    <name type="scientific">Paspalum notatum var. saurae</name>
    <dbReference type="NCBI Taxonomy" id="547442"/>
    <lineage>
        <taxon>Eukaryota</taxon>
        <taxon>Viridiplantae</taxon>
        <taxon>Streptophyta</taxon>
        <taxon>Embryophyta</taxon>
        <taxon>Tracheophyta</taxon>
        <taxon>Spermatophyta</taxon>
        <taxon>Magnoliopsida</taxon>
        <taxon>Liliopsida</taxon>
        <taxon>Poales</taxon>
        <taxon>Poaceae</taxon>
        <taxon>PACMAD clade</taxon>
        <taxon>Panicoideae</taxon>
        <taxon>Andropogonodae</taxon>
        <taxon>Paspaleae</taxon>
        <taxon>Paspalinae</taxon>
        <taxon>Paspalum</taxon>
    </lineage>
</organism>
<evidence type="ECO:0000313" key="2">
    <source>
        <dbReference type="EMBL" id="WVZ59239.1"/>
    </source>
</evidence>
<dbReference type="EMBL" id="CP144746">
    <property type="protein sequence ID" value="WVZ59239.1"/>
    <property type="molecule type" value="Genomic_DNA"/>
</dbReference>